<feature type="transmembrane region" description="Helical" evidence="1">
    <location>
        <begin position="20"/>
        <end position="38"/>
    </location>
</feature>
<evidence type="ECO:0000256" key="1">
    <source>
        <dbReference type="SAM" id="Phobius"/>
    </source>
</evidence>
<dbReference type="Gene3D" id="3.30.530.20">
    <property type="match status" value="1"/>
</dbReference>
<comment type="caution">
    <text evidence="2">The sequence shown here is derived from an EMBL/GenBank/DDBJ whole genome shotgun (WGS) entry which is preliminary data.</text>
</comment>
<organism evidence="2 3">
    <name type="scientific">Haloplanus litoreus</name>
    <dbReference type="NCBI Taxonomy" id="767515"/>
    <lineage>
        <taxon>Archaea</taxon>
        <taxon>Methanobacteriati</taxon>
        <taxon>Methanobacteriota</taxon>
        <taxon>Stenosarchaea group</taxon>
        <taxon>Halobacteria</taxon>
        <taxon>Halobacteriales</taxon>
        <taxon>Haloferacaceae</taxon>
        <taxon>Haloplanus</taxon>
    </lineage>
</organism>
<keyword evidence="1" id="KW-0472">Membrane</keyword>
<dbReference type="EMBL" id="JBHTAT010000001">
    <property type="protein sequence ID" value="MFC7255170.1"/>
    <property type="molecule type" value="Genomic_DNA"/>
</dbReference>
<evidence type="ECO:0000313" key="2">
    <source>
        <dbReference type="EMBL" id="MFC7255170.1"/>
    </source>
</evidence>
<reference evidence="2 3" key="1">
    <citation type="journal article" date="2019" name="Int. J. Syst. Evol. Microbiol.">
        <title>The Global Catalogue of Microorganisms (GCM) 10K type strain sequencing project: providing services to taxonomists for standard genome sequencing and annotation.</title>
        <authorList>
            <consortium name="The Broad Institute Genomics Platform"/>
            <consortium name="The Broad Institute Genome Sequencing Center for Infectious Disease"/>
            <person name="Wu L."/>
            <person name="Ma J."/>
        </authorList>
    </citation>
    <scope>NUCLEOTIDE SEQUENCE [LARGE SCALE GENOMIC DNA]</scope>
    <source>
        <strain evidence="2 3">GX21</strain>
    </source>
</reference>
<keyword evidence="1" id="KW-1133">Transmembrane helix</keyword>
<gene>
    <name evidence="2" type="ORF">ACFQKE_07660</name>
</gene>
<dbReference type="InterPro" id="IPR023393">
    <property type="entry name" value="START-like_dom_sf"/>
</dbReference>
<evidence type="ECO:0008006" key="4">
    <source>
        <dbReference type="Google" id="ProtNLM"/>
    </source>
</evidence>
<proteinExistence type="predicted"/>
<dbReference type="AlphaFoldDB" id="A0ABD5ZXN8"/>
<keyword evidence="1" id="KW-0812">Transmembrane</keyword>
<protein>
    <recommendedName>
        <fullName evidence="4">Polyketide cyclase / dehydrase and lipid transport</fullName>
    </recommendedName>
</protein>
<evidence type="ECO:0000313" key="3">
    <source>
        <dbReference type="Proteomes" id="UP001596434"/>
    </source>
</evidence>
<dbReference type="Proteomes" id="UP001596434">
    <property type="component" value="Unassembled WGS sequence"/>
</dbReference>
<dbReference type="RefSeq" id="WP_379703384.1">
    <property type="nucleotide sequence ID" value="NZ_JBHTAT010000001.1"/>
</dbReference>
<keyword evidence="3" id="KW-1185">Reference proteome</keyword>
<sequence>MTEPTNTAVSTESPVTRRRVRLSVLVAGGLLVAYHLFVRPWYLDWGATADEIDRELPGDELVPAPSGETTRAVTVEAPSDDVWPWIVQLGQGRGGFYSYSWLENLVGADIHNVDRIVPEFQRLAEGDSIRLVKEDYWLRSPMTSMTVVKVDPSRTLVLRGHDGGTWTFHLEPIDDETTRFVVRGRTPQQSLLGRALRYLAYELPHFVMERGMMRGIKARAERTGRTGDDSSPA</sequence>
<dbReference type="GeneID" id="96953516"/>
<accession>A0ABD5ZXN8</accession>
<dbReference type="SUPFAM" id="SSF55961">
    <property type="entry name" value="Bet v1-like"/>
    <property type="match status" value="1"/>
</dbReference>
<name>A0ABD5ZXN8_9EURY</name>